<dbReference type="Gene3D" id="1.10.20.10">
    <property type="entry name" value="Histone, subunit A"/>
    <property type="match status" value="1"/>
</dbReference>
<evidence type="ECO:0000256" key="6">
    <source>
        <dbReference type="PROSITE-ProRule" id="PRU00035"/>
    </source>
</evidence>
<feature type="region of interest" description="Disordered" evidence="7">
    <location>
        <begin position="284"/>
        <end position="342"/>
    </location>
</feature>
<dbReference type="GO" id="GO:0006325">
    <property type="term" value="P:chromatin organization"/>
    <property type="evidence" value="ECO:0007669"/>
    <property type="project" value="UniProtKB-ARBA"/>
</dbReference>
<evidence type="ECO:0000259" key="8">
    <source>
        <dbReference type="PROSITE" id="PS50014"/>
    </source>
</evidence>
<organism evidence="9 10">
    <name type="scientific">Boothiomyces macroporosus</name>
    <dbReference type="NCBI Taxonomy" id="261099"/>
    <lineage>
        <taxon>Eukaryota</taxon>
        <taxon>Fungi</taxon>
        <taxon>Fungi incertae sedis</taxon>
        <taxon>Chytridiomycota</taxon>
        <taxon>Chytridiomycota incertae sedis</taxon>
        <taxon>Chytridiomycetes</taxon>
        <taxon>Rhizophydiales</taxon>
        <taxon>Terramycetaceae</taxon>
        <taxon>Boothiomyces</taxon>
    </lineage>
</organism>
<feature type="domain" description="Bromo" evidence="8">
    <location>
        <begin position="195"/>
        <end position="265"/>
    </location>
</feature>
<evidence type="ECO:0000256" key="4">
    <source>
        <dbReference type="ARBA" id="ARBA00023163"/>
    </source>
</evidence>
<keyword evidence="2" id="KW-0805">Transcription regulation</keyword>
<keyword evidence="3 6" id="KW-0103">Bromodomain</keyword>
<keyword evidence="5" id="KW-0539">Nucleus</keyword>
<evidence type="ECO:0000256" key="5">
    <source>
        <dbReference type="ARBA" id="ARBA00023242"/>
    </source>
</evidence>
<dbReference type="InterPro" id="IPR036427">
    <property type="entry name" value="Bromodomain-like_sf"/>
</dbReference>
<gene>
    <name evidence="9" type="primary">SPT7</name>
    <name evidence="9" type="ORF">HK103_002019</name>
</gene>
<feature type="compositionally biased region" description="Basic residues" evidence="7">
    <location>
        <begin position="779"/>
        <end position="797"/>
    </location>
</feature>
<dbReference type="Proteomes" id="UP001210925">
    <property type="component" value="Unassembled WGS sequence"/>
</dbReference>
<comment type="caution">
    <text evidence="9">The sequence shown here is derived from an EMBL/GenBank/DDBJ whole genome shotgun (WGS) entry which is preliminary data.</text>
</comment>
<dbReference type="Pfam" id="PF00439">
    <property type="entry name" value="Bromodomain"/>
    <property type="match status" value="1"/>
</dbReference>
<dbReference type="GO" id="GO:0000124">
    <property type="term" value="C:SAGA complex"/>
    <property type="evidence" value="ECO:0007669"/>
    <property type="project" value="InterPro"/>
</dbReference>
<comment type="subcellular location">
    <subcellularLocation>
        <location evidence="1">Nucleus</location>
    </subcellularLocation>
</comment>
<keyword evidence="10" id="KW-1185">Reference proteome</keyword>
<dbReference type="GO" id="GO:0046695">
    <property type="term" value="C:SLIK (SAGA-like) complex"/>
    <property type="evidence" value="ECO:0007669"/>
    <property type="project" value="InterPro"/>
</dbReference>
<feature type="region of interest" description="Disordered" evidence="7">
    <location>
        <begin position="764"/>
        <end position="805"/>
    </location>
</feature>
<dbReference type="SMART" id="SM00297">
    <property type="entry name" value="BROMO"/>
    <property type="match status" value="1"/>
</dbReference>
<name>A0AAD5U9S1_9FUNG</name>
<feature type="compositionally biased region" description="Basic and acidic residues" evidence="7">
    <location>
        <begin position="301"/>
        <end position="320"/>
    </location>
</feature>
<evidence type="ECO:0000313" key="10">
    <source>
        <dbReference type="Proteomes" id="UP001210925"/>
    </source>
</evidence>
<protein>
    <submittedName>
        <fullName evidence="9">Transcriptional activator spt7</fullName>
    </submittedName>
</protein>
<dbReference type="AlphaFoldDB" id="A0AAD5U9S1"/>
<dbReference type="Pfam" id="PF07524">
    <property type="entry name" value="Bromo_TP"/>
    <property type="match status" value="1"/>
</dbReference>
<dbReference type="PROSITE" id="PS50014">
    <property type="entry name" value="BROMODOMAIN_2"/>
    <property type="match status" value="1"/>
</dbReference>
<dbReference type="InterPro" id="IPR001487">
    <property type="entry name" value="Bromodomain"/>
</dbReference>
<dbReference type="GO" id="GO:0005634">
    <property type="term" value="C:nucleus"/>
    <property type="evidence" value="ECO:0007669"/>
    <property type="project" value="UniProtKB-SubCell"/>
</dbReference>
<evidence type="ECO:0000256" key="1">
    <source>
        <dbReference type="ARBA" id="ARBA00004123"/>
    </source>
</evidence>
<dbReference type="GO" id="GO:0005198">
    <property type="term" value="F:structural molecule activity"/>
    <property type="evidence" value="ECO:0007669"/>
    <property type="project" value="TreeGrafter"/>
</dbReference>
<dbReference type="Gene3D" id="1.20.920.10">
    <property type="entry name" value="Bromodomain-like"/>
    <property type="match status" value="1"/>
</dbReference>
<dbReference type="GO" id="GO:0046982">
    <property type="term" value="F:protein heterodimerization activity"/>
    <property type="evidence" value="ECO:0007669"/>
    <property type="project" value="InterPro"/>
</dbReference>
<evidence type="ECO:0000256" key="2">
    <source>
        <dbReference type="ARBA" id="ARBA00023015"/>
    </source>
</evidence>
<keyword evidence="4" id="KW-0804">Transcription</keyword>
<dbReference type="PANTHER" id="PTHR47343:SF1">
    <property type="entry name" value="TRANSCRIPTIONAL ACTIVATOR SPT7"/>
    <property type="match status" value="1"/>
</dbReference>
<dbReference type="PANTHER" id="PTHR47343">
    <property type="entry name" value="TRANSCRIPTIONAL ACTIVATOR SPT7"/>
    <property type="match status" value="1"/>
</dbReference>
<reference evidence="9" key="1">
    <citation type="submission" date="2020-05" db="EMBL/GenBank/DDBJ databases">
        <title>Phylogenomic resolution of chytrid fungi.</title>
        <authorList>
            <person name="Stajich J.E."/>
            <person name="Amses K."/>
            <person name="Simmons R."/>
            <person name="Seto K."/>
            <person name="Myers J."/>
            <person name="Bonds A."/>
            <person name="Quandt C.A."/>
            <person name="Barry K."/>
            <person name="Liu P."/>
            <person name="Grigoriev I."/>
            <person name="Longcore J.E."/>
            <person name="James T.Y."/>
        </authorList>
    </citation>
    <scope>NUCLEOTIDE SEQUENCE</scope>
    <source>
        <strain evidence="9">PLAUS21</strain>
    </source>
</reference>
<dbReference type="PRINTS" id="PR00503">
    <property type="entry name" value="BROMODOMAIN"/>
</dbReference>
<dbReference type="GO" id="GO:0006357">
    <property type="term" value="P:regulation of transcription by RNA polymerase II"/>
    <property type="evidence" value="ECO:0007669"/>
    <property type="project" value="TreeGrafter"/>
</dbReference>
<accession>A0AAD5U9S1</accession>
<proteinExistence type="predicted"/>
<sequence length="805" mass="93853">MDYQIALDLIKTKGYKMYLNEEESRVFEYITKTQKIFKSFIENPKSKKELVFGTNVDLLDQEKENTLLNISLKIRLMLTELSMNPVQAINTLEEQDLSSLIPFDDQYYSLEQDESLIPKISIFKQVKPKVVEKVEKPVVIPPGMKYLLEMVDNVKAVQKIVVDSIPSKSKWANDDRVGQEQLYEAFEKVLTGLKNYTEHSLPFLRPVQKREAPNYFDIIKNPMDLTTMTKKLKNLQYNNKDDFAADLELIWSNCLTYNTMPESIYRQHAFAMRRKTQELLKKIPEISIQSNKESDDESDDEGKSKVSEKEDVEMESVKEEKEEEEKEEKEDEEEHEDGINNQLQQEYMYDSCIITKKWKQITSNDRAMVLTQKQLNKQLKFGDWPALIRTEQDMAKYADNQQKFYEKAKIRQNILQGMENEIPELSYFLPETYNVVSSFPESNTQAPKFNFDVQDFLSPDTSESKLNMAMMKNIQEMKNIKDIYSKVLAKQNINEPQMNIPKPEPYTPLWDEKDLPPPVLNLNSSFQLIQKSCGYILSHIGFDSATEQALSTFSDIMMQLLYTAGRTMSAFIDKYGTIMQSEEILFHVLLELGVKDPIDLQTYINHDVIRYGNKLHELSRKLDYAWNEFGQVQQDDIEFEDQQENFYSGNFLEGAGIDFLNLKDIGLDFHIPMELWNRKADKPLTARVKRNLINTGPVAASDLETEIKVPAFEKWEPVDPGKQIKLLADFYSKLTPETMIEDEFKPKTKEQKMMVKYAQTGVRKKTNVLQPKKKEPKTTVKKIVKKEKKLKEKKRKKGEMSPMLE</sequence>
<dbReference type="InterPro" id="IPR037782">
    <property type="entry name" value="Spt7"/>
</dbReference>
<dbReference type="InterPro" id="IPR009072">
    <property type="entry name" value="Histone-fold"/>
</dbReference>
<dbReference type="SUPFAM" id="SSF47370">
    <property type="entry name" value="Bromodomain"/>
    <property type="match status" value="1"/>
</dbReference>
<feature type="compositionally biased region" description="Acidic residues" evidence="7">
    <location>
        <begin position="321"/>
        <end position="336"/>
    </location>
</feature>
<dbReference type="EMBL" id="JADGKB010000163">
    <property type="protein sequence ID" value="KAJ3251876.1"/>
    <property type="molecule type" value="Genomic_DNA"/>
</dbReference>
<evidence type="ECO:0000313" key="9">
    <source>
        <dbReference type="EMBL" id="KAJ3251876.1"/>
    </source>
</evidence>
<dbReference type="InterPro" id="IPR006565">
    <property type="entry name" value="BTP"/>
</dbReference>
<evidence type="ECO:0000256" key="3">
    <source>
        <dbReference type="ARBA" id="ARBA00023117"/>
    </source>
</evidence>
<evidence type="ECO:0000256" key="7">
    <source>
        <dbReference type="SAM" id="MobiDB-lite"/>
    </source>
</evidence>